<protein>
    <submittedName>
        <fullName evidence="1">Uncharacterized protein</fullName>
    </submittedName>
</protein>
<organism evidence="1 2">
    <name type="scientific">Austropuccinia psidii MF-1</name>
    <dbReference type="NCBI Taxonomy" id="1389203"/>
    <lineage>
        <taxon>Eukaryota</taxon>
        <taxon>Fungi</taxon>
        <taxon>Dikarya</taxon>
        <taxon>Basidiomycota</taxon>
        <taxon>Pucciniomycotina</taxon>
        <taxon>Pucciniomycetes</taxon>
        <taxon>Pucciniales</taxon>
        <taxon>Sphaerophragmiaceae</taxon>
        <taxon>Austropuccinia</taxon>
    </lineage>
</organism>
<evidence type="ECO:0000313" key="1">
    <source>
        <dbReference type="EMBL" id="MBW0479333.1"/>
    </source>
</evidence>
<sequence>MPTCYQLSNSVLNIQNICNLYIQSISAASNGFYLFLVLRSSPFKVRVLLKPWERPHPIGALWQVKPQPIYGQLASYSVLMAFGPHLISQYINGPQAISFSIGPSGQFSTSPTSRPIPLILGLGLDIDLKTQVMAFGNHQRPPVAFKRGFPSRSGKLLTLLNVPQSVGTRTGAYMVLDTIMHHLSQQSNVDGFRTHYFISDQVPKSITPFQRNNLVIQSCNPWWLPEDNLRIPITWPFRCLLFHFNRIPPREYWHRSCQGKFQEVLNHQISFQGIKNSRTPCKAQLVHTGSIQATCMESANLGQFIFHFGDLRDTVQFPSWPDLY</sequence>
<reference evidence="1" key="1">
    <citation type="submission" date="2021-03" db="EMBL/GenBank/DDBJ databases">
        <title>Draft genome sequence of rust myrtle Austropuccinia psidii MF-1, a brazilian biotype.</title>
        <authorList>
            <person name="Quecine M.C."/>
            <person name="Pachon D.M.R."/>
            <person name="Bonatelli M.L."/>
            <person name="Correr F.H."/>
            <person name="Franceschini L.M."/>
            <person name="Leite T.F."/>
            <person name="Margarido G.R.A."/>
            <person name="Almeida C.A."/>
            <person name="Ferrarezi J.A."/>
            <person name="Labate C.A."/>
        </authorList>
    </citation>
    <scope>NUCLEOTIDE SEQUENCE</scope>
    <source>
        <strain evidence="1">MF-1</strain>
    </source>
</reference>
<proteinExistence type="predicted"/>
<gene>
    <name evidence="1" type="ORF">O181_019048</name>
</gene>
<dbReference type="EMBL" id="AVOT02005546">
    <property type="protein sequence ID" value="MBW0479333.1"/>
    <property type="molecule type" value="Genomic_DNA"/>
</dbReference>
<comment type="caution">
    <text evidence="1">The sequence shown here is derived from an EMBL/GenBank/DDBJ whole genome shotgun (WGS) entry which is preliminary data.</text>
</comment>
<evidence type="ECO:0000313" key="2">
    <source>
        <dbReference type="Proteomes" id="UP000765509"/>
    </source>
</evidence>
<name>A0A9Q3GT88_9BASI</name>
<accession>A0A9Q3GT88</accession>
<dbReference type="Proteomes" id="UP000765509">
    <property type="component" value="Unassembled WGS sequence"/>
</dbReference>
<keyword evidence="2" id="KW-1185">Reference proteome</keyword>
<dbReference type="AlphaFoldDB" id="A0A9Q3GT88"/>